<dbReference type="InterPro" id="IPR027450">
    <property type="entry name" value="AlkB-like"/>
</dbReference>
<comment type="caution">
    <text evidence="2">The sequence shown here is derived from an EMBL/GenBank/DDBJ whole genome shotgun (WGS) entry which is preliminary data.</text>
</comment>
<dbReference type="PANTHER" id="PTHR31212:SF4">
    <property type="entry name" value="ALPHA-KETOGLUTARATE-DEPENDENT DIOXYGENASE ALKB HOMOLOG 3"/>
    <property type="match status" value="1"/>
</dbReference>
<dbReference type="SUPFAM" id="SSF51197">
    <property type="entry name" value="Clavaminate synthase-like"/>
    <property type="match status" value="1"/>
</dbReference>
<organism evidence="2 3">
    <name type="scientific">Algoriphagus machipongonensis</name>
    <dbReference type="NCBI Taxonomy" id="388413"/>
    <lineage>
        <taxon>Bacteria</taxon>
        <taxon>Pseudomonadati</taxon>
        <taxon>Bacteroidota</taxon>
        <taxon>Cytophagia</taxon>
        <taxon>Cytophagales</taxon>
        <taxon>Cyclobacteriaceae</taxon>
        <taxon>Algoriphagus</taxon>
    </lineage>
</organism>
<dbReference type="OrthoDB" id="509559at2"/>
<name>A3HTM7_9BACT</name>
<proteinExistence type="predicted"/>
<feature type="domain" description="Fe2OG dioxygenase" evidence="1">
    <location>
        <begin position="96"/>
        <end position="192"/>
    </location>
</feature>
<reference evidence="2 3" key="1">
    <citation type="journal article" date="2011" name="J. Bacteriol.">
        <title>Complete genome sequence of Algoriphagus sp. PR1, bacterial prey of a colony-forming choanoflagellate.</title>
        <authorList>
            <person name="Alegado R.A."/>
            <person name="Ferriera S."/>
            <person name="Nusbaum C."/>
            <person name="Young S.K."/>
            <person name="Zeng Q."/>
            <person name="Imamovic A."/>
            <person name="Fairclough S.R."/>
            <person name="King N."/>
        </authorList>
    </citation>
    <scope>NUCLEOTIDE SEQUENCE [LARGE SCALE GENOMIC DNA]</scope>
    <source>
        <strain evidence="2 3">PR1</strain>
    </source>
</reference>
<dbReference type="Pfam" id="PF13532">
    <property type="entry name" value="2OG-FeII_Oxy_2"/>
    <property type="match status" value="1"/>
</dbReference>
<evidence type="ECO:0000313" key="2">
    <source>
        <dbReference type="EMBL" id="EAZ83195.1"/>
    </source>
</evidence>
<gene>
    <name evidence="2" type="ORF">ALPR1_13280</name>
</gene>
<evidence type="ECO:0000259" key="1">
    <source>
        <dbReference type="PROSITE" id="PS51471"/>
    </source>
</evidence>
<dbReference type="InterPro" id="IPR037151">
    <property type="entry name" value="AlkB-like_sf"/>
</dbReference>
<dbReference type="Gene3D" id="2.60.120.590">
    <property type="entry name" value="Alpha-ketoglutarate-dependent dioxygenase AlkB-like"/>
    <property type="match status" value="1"/>
</dbReference>
<dbReference type="InterPro" id="IPR005123">
    <property type="entry name" value="Oxoglu/Fe-dep_dioxygenase_dom"/>
</dbReference>
<dbReference type="STRING" id="388413.ALPR1_13280"/>
<keyword evidence="3" id="KW-1185">Reference proteome</keyword>
<dbReference type="PROSITE" id="PS51471">
    <property type="entry name" value="FE2OG_OXY"/>
    <property type="match status" value="1"/>
</dbReference>
<protein>
    <submittedName>
        <fullName evidence="2">DNA repair protein</fullName>
    </submittedName>
</protein>
<dbReference type="RefSeq" id="WP_008201187.1">
    <property type="nucleotide sequence ID" value="NZ_CM001023.1"/>
</dbReference>
<dbReference type="HOGENOM" id="CLU_048788_5_2_10"/>
<dbReference type="InterPro" id="IPR032854">
    <property type="entry name" value="ALKBH3"/>
</dbReference>
<evidence type="ECO:0000313" key="3">
    <source>
        <dbReference type="Proteomes" id="UP000003919"/>
    </source>
</evidence>
<dbReference type="EMBL" id="CM001023">
    <property type="protein sequence ID" value="EAZ83195.1"/>
    <property type="molecule type" value="Genomic_DNA"/>
</dbReference>
<sequence length="193" mass="21799">MDLGLSCEASYSPEFITQGEANSLFDHLTETLDFTNHTFKLGTGEVVSVNFGKHMFMDQSLFDEDKLPAQVWGKTSVWSDQVRLIKEKVELFTGHQFQVCVCIYYPDGTSGVGFHSDFVAFGDTNYIPSLSLGEEREFVLRNKLNGKETSIELANGSLVTMGNKCQELYEHALPENPKYKNARINLTFRKYGN</sequence>
<dbReference type="AlphaFoldDB" id="A3HTM7"/>
<dbReference type="GO" id="GO:0051213">
    <property type="term" value="F:dioxygenase activity"/>
    <property type="evidence" value="ECO:0007669"/>
    <property type="project" value="InterPro"/>
</dbReference>
<dbReference type="eggNOG" id="COG3145">
    <property type="taxonomic scope" value="Bacteria"/>
</dbReference>
<dbReference type="EMBL" id="AAXU02000001">
    <property type="protein sequence ID" value="EAZ83195.1"/>
    <property type="molecule type" value="Genomic_DNA"/>
</dbReference>
<dbReference type="Proteomes" id="UP000003919">
    <property type="component" value="Chromosome"/>
</dbReference>
<accession>A3HTM7</accession>
<dbReference type="GO" id="GO:0006307">
    <property type="term" value="P:DNA alkylation repair"/>
    <property type="evidence" value="ECO:0007669"/>
    <property type="project" value="InterPro"/>
</dbReference>
<dbReference type="PANTHER" id="PTHR31212">
    <property type="entry name" value="ALPHA-KETOGLUTARATE-DEPENDENT DIOXYGENASE ALKB HOMOLOG 3"/>
    <property type="match status" value="1"/>
</dbReference>